<reference evidence="1" key="1">
    <citation type="submission" date="2020-05" db="EMBL/GenBank/DDBJ databases">
        <authorList>
            <person name="Chiriac C."/>
            <person name="Salcher M."/>
            <person name="Ghai R."/>
            <person name="Kavagutti S V."/>
        </authorList>
    </citation>
    <scope>NUCLEOTIDE SEQUENCE</scope>
</reference>
<dbReference type="EMBL" id="CAEZZM010000129">
    <property type="protein sequence ID" value="CAB4767870.1"/>
    <property type="molecule type" value="Genomic_DNA"/>
</dbReference>
<protein>
    <submittedName>
        <fullName evidence="1">Unannotated protein</fullName>
    </submittedName>
</protein>
<name>A0A6J6V6S6_9ZZZZ</name>
<accession>A0A6J6V6S6</accession>
<sequence>MCIDDLGVGIAVHAQHVEHVALVGCEAGKWPHAAGDACACGVRVTSHHRGKCTGPSAAAVGVVWHAECHQERTNVCVAQAQLTEEVAVLANLFCWVVGVAYKNFLCGEHHFDGVTVCVYIEDVVIAKELQQVDGCKVACRVVDVHVFAAWVGTVDAARCMRGVPLVDGGVELQAWVGAFPRGGGNLAPQVAGTNAANWCTILNGLVRPVAIFLDCVHELVGDAHRVVGVLVLDGERVFAIEIHVEAGVAQCTCLLLFAGLAPDELFNVWVIHVQDDHLRCTTCLATGLDGAC</sequence>
<dbReference type="AlphaFoldDB" id="A0A6J6V6S6"/>
<evidence type="ECO:0000313" key="1">
    <source>
        <dbReference type="EMBL" id="CAB4767870.1"/>
    </source>
</evidence>
<proteinExistence type="predicted"/>
<gene>
    <name evidence="1" type="ORF">UFOPK2872_00982</name>
</gene>
<organism evidence="1">
    <name type="scientific">freshwater metagenome</name>
    <dbReference type="NCBI Taxonomy" id="449393"/>
    <lineage>
        <taxon>unclassified sequences</taxon>
        <taxon>metagenomes</taxon>
        <taxon>ecological metagenomes</taxon>
    </lineage>
</organism>